<comment type="caution">
    <text evidence="1">The sequence shown here is derived from an EMBL/GenBank/DDBJ whole genome shotgun (WGS) entry which is preliminary data.</text>
</comment>
<feature type="non-terminal residue" evidence="1">
    <location>
        <position position="1"/>
    </location>
</feature>
<evidence type="ECO:0000313" key="1">
    <source>
        <dbReference type="EMBL" id="KAJ2808729.1"/>
    </source>
</evidence>
<organism evidence="1 2">
    <name type="scientific">Coemansia furcata</name>
    <dbReference type="NCBI Taxonomy" id="417177"/>
    <lineage>
        <taxon>Eukaryota</taxon>
        <taxon>Fungi</taxon>
        <taxon>Fungi incertae sedis</taxon>
        <taxon>Zoopagomycota</taxon>
        <taxon>Kickxellomycotina</taxon>
        <taxon>Kickxellomycetes</taxon>
        <taxon>Kickxellales</taxon>
        <taxon>Kickxellaceae</taxon>
        <taxon>Coemansia</taxon>
    </lineage>
</organism>
<sequence length="84" mass="9783">SEKAGEYIITYYIQSKIDKAEDFIKVLAEKLPTLIKGHKFELLQNSFDQDIFQYLGERVYKLSGLGRQDGDKGGWRCFLQITLY</sequence>
<accession>A0ACC1LIE3</accession>
<evidence type="ECO:0000313" key="2">
    <source>
        <dbReference type="Proteomes" id="UP001140096"/>
    </source>
</evidence>
<name>A0ACC1LIE3_9FUNG</name>
<proteinExistence type="predicted"/>
<protein>
    <submittedName>
        <fullName evidence="1">Uncharacterized protein</fullName>
    </submittedName>
</protein>
<dbReference type="Proteomes" id="UP001140096">
    <property type="component" value="Unassembled WGS sequence"/>
</dbReference>
<dbReference type="EMBL" id="JANBUP010001061">
    <property type="protein sequence ID" value="KAJ2808729.1"/>
    <property type="molecule type" value="Genomic_DNA"/>
</dbReference>
<keyword evidence="2" id="KW-1185">Reference proteome</keyword>
<reference evidence="1" key="1">
    <citation type="submission" date="2022-07" db="EMBL/GenBank/DDBJ databases">
        <title>Phylogenomic reconstructions and comparative analyses of Kickxellomycotina fungi.</title>
        <authorList>
            <person name="Reynolds N.K."/>
            <person name="Stajich J.E."/>
            <person name="Barry K."/>
            <person name="Grigoriev I.V."/>
            <person name="Crous P."/>
            <person name="Smith M.E."/>
        </authorList>
    </citation>
    <scope>NUCLEOTIDE SEQUENCE</scope>
    <source>
        <strain evidence="1">CBS 102833</strain>
    </source>
</reference>
<gene>
    <name evidence="1" type="ORF">H4S07_003349</name>
</gene>